<dbReference type="AlphaFoldDB" id="A0A650EKS0"/>
<reference evidence="1" key="1">
    <citation type="journal article" date="2020" name="J. ISSAAS">
        <title>Lactobacilli and other gastrointestinal microbiota of Peromyscus leucopus, reservoir host for agents of Lyme disease and other zoonoses in North America.</title>
        <authorList>
            <person name="Milovic A."/>
            <person name="Bassam K."/>
            <person name="Shao H."/>
            <person name="Chatzistamou I."/>
            <person name="Tufts D.M."/>
            <person name="Diuk-Wasser M."/>
            <person name="Barbour A.G."/>
        </authorList>
    </citation>
    <scope>NUCLEOTIDE SEQUENCE</scope>
    <source>
        <strain evidence="1">LL4</strain>
    </source>
</reference>
<protein>
    <submittedName>
        <fullName evidence="1">Uncharacterized protein</fullName>
    </submittedName>
</protein>
<sequence>MSFCHIQASTPLWTWEKELALEKEQEYKAHFQVGEVQKELLFRWTLYKNEGLVMHIRYDKFNHQVILYTDYQRNAYRLALGRGESSKKDLPWLFIYFKDFQEKKAYFKLYIEGNGAILLDENL</sequence>
<accession>A0A650EKS0</accession>
<evidence type="ECO:0000313" key="1">
    <source>
        <dbReference type="EMBL" id="QGT50367.1"/>
    </source>
</evidence>
<gene>
    <name evidence="1" type="ORF">Helico5904_0390</name>
</gene>
<name>A0A650EKS0_9HELI</name>
<organism evidence="1">
    <name type="scientific">uncultured Helicobacter sp</name>
    <dbReference type="NCBI Taxonomy" id="175537"/>
    <lineage>
        <taxon>Bacteria</taxon>
        <taxon>Pseudomonadati</taxon>
        <taxon>Campylobacterota</taxon>
        <taxon>Epsilonproteobacteria</taxon>
        <taxon>Campylobacterales</taxon>
        <taxon>Helicobacteraceae</taxon>
        <taxon>Helicobacter</taxon>
        <taxon>environmental samples</taxon>
    </lineage>
</organism>
<dbReference type="EMBL" id="MN577569">
    <property type="protein sequence ID" value="QGT50367.1"/>
    <property type="molecule type" value="Genomic_DNA"/>
</dbReference>
<proteinExistence type="predicted"/>